<evidence type="ECO:0000313" key="1">
    <source>
        <dbReference type="EMBL" id="NJJ04558.1"/>
    </source>
</evidence>
<dbReference type="EMBL" id="JAAUVV010000020">
    <property type="protein sequence ID" value="NJJ04558.1"/>
    <property type="molecule type" value="Genomic_DNA"/>
</dbReference>
<evidence type="ECO:0008006" key="3">
    <source>
        <dbReference type="Google" id="ProtNLM"/>
    </source>
</evidence>
<comment type="caution">
    <text evidence="1">The sequence shown here is derived from an EMBL/GenBank/DDBJ whole genome shotgun (WGS) entry which is preliminary data.</text>
</comment>
<name>A0AAP6XP36_9CORY</name>
<organism evidence="1 2">
    <name type="scientific">Corynebacterium coyleae</name>
    <dbReference type="NCBI Taxonomy" id="53374"/>
    <lineage>
        <taxon>Bacteria</taxon>
        <taxon>Bacillati</taxon>
        <taxon>Actinomycetota</taxon>
        <taxon>Actinomycetes</taxon>
        <taxon>Mycobacteriales</taxon>
        <taxon>Corynebacteriaceae</taxon>
        <taxon>Corynebacterium</taxon>
    </lineage>
</organism>
<dbReference type="RefSeq" id="WP_167617102.1">
    <property type="nucleotide sequence ID" value="NZ_JAAUVV010000020.1"/>
</dbReference>
<evidence type="ECO:0000313" key="2">
    <source>
        <dbReference type="Proteomes" id="UP000591626"/>
    </source>
</evidence>
<proteinExistence type="predicted"/>
<dbReference type="AlphaFoldDB" id="A0AAP6XP36"/>
<protein>
    <recommendedName>
        <fullName evidence="3">DUF4375 domain-containing protein</fullName>
    </recommendedName>
</protein>
<reference evidence="1 2" key="1">
    <citation type="submission" date="2020-03" db="EMBL/GenBank/DDBJ databases">
        <title>Draft genome sequences of bacterial isolates from the female urobiome.</title>
        <authorList>
            <person name="Miller-Ensminger T."/>
            <person name="Wolfe A.J."/>
            <person name="Putonti C."/>
        </authorList>
    </citation>
    <scope>NUCLEOTIDE SEQUENCE [LARGE SCALE GENOMIC DNA]</scope>
    <source>
        <strain evidence="1 2">UMB8490</strain>
    </source>
</reference>
<accession>A0AAP6XP36</accession>
<gene>
    <name evidence="1" type="ORF">HC138_09395</name>
</gene>
<dbReference type="Proteomes" id="UP000591626">
    <property type="component" value="Unassembled WGS sequence"/>
</dbReference>
<sequence>MTNTQNYNNPALAEAAKKIGTLFDIDFVTFEGKTYLTEINADNYWGYAGLPYTDAQQAVSNLILILEKGEIEEFDYVDGFLPDLLETLTPLLEEKSEEEIEEAIDQAFLRQDLEGFLRFHSIREMLEEVEESAEKFLKEEIAERFDYFIE</sequence>